<dbReference type="PRINTS" id="PR00024">
    <property type="entry name" value="HOMEOBOX"/>
</dbReference>
<comment type="subcellular location">
    <subcellularLocation>
        <location evidence="1 5 6">Nucleus</location>
    </subcellularLocation>
</comment>
<dbReference type="PANTHER" id="PTHR24340">
    <property type="entry name" value="HOMEOBOX PROTEIN NKX"/>
    <property type="match status" value="1"/>
</dbReference>
<feature type="domain" description="Homeobox" evidence="7">
    <location>
        <begin position="51"/>
        <end position="98"/>
    </location>
</feature>
<dbReference type="InterPro" id="IPR001356">
    <property type="entry name" value="HD"/>
</dbReference>
<sequence length="185" mass="21006">MRICESNSRCKQDLSGKSFKIMTPSSKGRPSCCDICDKISDSQTITSLHTQVFELERRFKQQRYLSAPEREHLAGLLKLTSTQVKIWFQNRRYKCKRQRQDKSIELTNVAMATAVSMASVTSPRRVAVPVLVRDGKPCPAGYSSSYGTGYSPPQYSPPGYQCNYVPQQTFNQSSQNYTQPSLRSW</sequence>
<organism evidence="8 9">
    <name type="scientific">Armadillidium nasatum</name>
    <dbReference type="NCBI Taxonomy" id="96803"/>
    <lineage>
        <taxon>Eukaryota</taxon>
        <taxon>Metazoa</taxon>
        <taxon>Ecdysozoa</taxon>
        <taxon>Arthropoda</taxon>
        <taxon>Crustacea</taxon>
        <taxon>Multicrustacea</taxon>
        <taxon>Malacostraca</taxon>
        <taxon>Eumalacostraca</taxon>
        <taxon>Peracarida</taxon>
        <taxon>Isopoda</taxon>
        <taxon>Oniscidea</taxon>
        <taxon>Crinocheta</taxon>
        <taxon>Armadillidiidae</taxon>
        <taxon>Armadillidium</taxon>
    </lineage>
</organism>
<dbReference type="InterPro" id="IPR050394">
    <property type="entry name" value="Homeobox_NK-like"/>
</dbReference>
<evidence type="ECO:0000313" key="8">
    <source>
        <dbReference type="EMBL" id="KAB7507740.1"/>
    </source>
</evidence>
<dbReference type="Gene3D" id="1.10.10.60">
    <property type="entry name" value="Homeodomain-like"/>
    <property type="match status" value="1"/>
</dbReference>
<dbReference type="Proteomes" id="UP000326759">
    <property type="component" value="Unassembled WGS sequence"/>
</dbReference>
<dbReference type="InterPro" id="IPR009057">
    <property type="entry name" value="Homeodomain-like_sf"/>
</dbReference>
<gene>
    <name evidence="8" type="primary">Nkx2-5</name>
    <name evidence="8" type="ORF">Anas_00258</name>
</gene>
<keyword evidence="4 5" id="KW-0539">Nucleus</keyword>
<evidence type="ECO:0000256" key="2">
    <source>
        <dbReference type="ARBA" id="ARBA00023125"/>
    </source>
</evidence>
<dbReference type="SMART" id="SM00389">
    <property type="entry name" value="HOX"/>
    <property type="match status" value="1"/>
</dbReference>
<dbReference type="OrthoDB" id="3137333at2759"/>
<dbReference type="InterPro" id="IPR020479">
    <property type="entry name" value="HD_metazoa"/>
</dbReference>
<name>A0A5N5TNJ9_9CRUS</name>
<dbReference type="PROSITE" id="PS00027">
    <property type="entry name" value="HOMEOBOX_1"/>
    <property type="match status" value="1"/>
</dbReference>
<dbReference type="AlphaFoldDB" id="A0A5N5TNJ9"/>
<dbReference type="GO" id="GO:0000978">
    <property type="term" value="F:RNA polymerase II cis-regulatory region sequence-specific DNA binding"/>
    <property type="evidence" value="ECO:0007669"/>
    <property type="project" value="TreeGrafter"/>
</dbReference>
<dbReference type="PANTHER" id="PTHR24340:SF111">
    <property type="entry name" value="HOMEOBOX DOMAIN-CONTAINING PROTEIN"/>
    <property type="match status" value="1"/>
</dbReference>
<dbReference type="EMBL" id="SEYY01000239">
    <property type="protein sequence ID" value="KAB7507740.1"/>
    <property type="molecule type" value="Genomic_DNA"/>
</dbReference>
<dbReference type="SUPFAM" id="SSF46689">
    <property type="entry name" value="Homeodomain-like"/>
    <property type="match status" value="1"/>
</dbReference>
<evidence type="ECO:0000256" key="1">
    <source>
        <dbReference type="ARBA" id="ARBA00004123"/>
    </source>
</evidence>
<dbReference type="CDD" id="cd00086">
    <property type="entry name" value="homeodomain"/>
    <property type="match status" value="1"/>
</dbReference>
<proteinExistence type="predicted"/>
<dbReference type="GO" id="GO:0005634">
    <property type="term" value="C:nucleus"/>
    <property type="evidence" value="ECO:0007669"/>
    <property type="project" value="UniProtKB-SubCell"/>
</dbReference>
<protein>
    <submittedName>
        <fullName evidence="8">Homeobox protein Nkx-2.5</fullName>
    </submittedName>
</protein>
<evidence type="ECO:0000256" key="5">
    <source>
        <dbReference type="PROSITE-ProRule" id="PRU00108"/>
    </source>
</evidence>
<evidence type="ECO:0000313" key="9">
    <source>
        <dbReference type="Proteomes" id="UP000326759"/>
    </source>
</evidence>
<reference evidence="8 9" key="1">
    <citation type="journal article" date="2019" name="PLoS Biol.">
        <title>Sex chromosomes control vertical transmission of feminizing Wolbachia symbionts in an isopod.</title>
        <authorList>
            <person name="Becking T."/>
            <person name="Chebbi M.A."/>
            <person name="Giraud I."/>
            <person name="Moumen B."/>
            <person name="Laverre T."/>
            <person name="Caubet Y."/>
            <person name="Peccoud J."/>
            <person name="Gilbert C."/>
            <person name="Cordaux R."/>
        </authorList>
    </citation>
    <scope>NUCLEOTIDE SEQUENCE [LARGE SCALE GENOMIC DNA]</scope>
    <source>
        <strain evidence="8">ANa2</strain>
        <tissue evidence="8">Whole body excluding digestive tract and cuticle</tissue>
    </source>
</reference>
<comment type="caution">
    <text evidence="8">The sequence shown here is derived from an EMBL/GenBank/DDBJ whole genome shotgun (WGS) entry which is preliminary data.</text>
</comment>
<dbReference type="GO" id="GO:0000981">
    <property type="term" value="F:DNA-binding transcription factor activity, RNA polymerase II-specific"/>
    <property type="evidence" value="ECO:0007669"/>
    <property type="project" value="InterPro"/>
</dbReference>
<accession>A0A5N5TNJ9</accession>
<evidence type="ECO:0000256" key="3">
    <source>
        <dbReference type="ARBA" id="ARBA00023155"/>
    </source>
</evidence>
<dbReference type="InterPro" id="IPR017970">
    <property type="entry name" value="Homeobox_CS"/>
</dbReference>
<keyword evidence="3 5" id="KW-0371">Homeobox</keyword>
<keyword evidence="9" id="KW-1185">Reference proteome</keyword>
<evidence type="ECO:0000259" key="7">
    <source>
        <dbReference type="PROSITE" id="PS50071"/>
    </source>
</evidence>
<keyword evidence="2 5" id="KW-0238">DNA-binding</keyword>
<evidence type="ECO:0000256" key="4">
    <source>
        <dbReference type="ARBA" id="ARBA00023242"/>
    </source>
</evidence>
<dbReference type="PROSITE" id="PS50071">
    <property type="entry name" value="HOMEOBOX_2"/>
    <property type="match status" value="1"/>
</dbReference>
<dbReference type="Pfam" id="PF00046">
    <property type="entry name" value="Homeodomain"/>
    <property type="match status" value="1"/>
</dbReference>
<feature type="DNA-binding region" description="Homeobox" evidence="5">
    <location>
        <begin position="53"/>
        <end position="99"/>
    </location>
</feature>
<evidence type="ECO:0000256" key="6">
    <source>
        <dbReference type="RuleBase" id="RU000682"/>
    </source>
</evidence>
<dbReference type="GO" id="GO:0030154">
    <property type="term" value="P:cell differentiation"/>
    <property type="evidence" value="ECO:0007669"/>
    <property type="project" value="TreeGrafter"/>
</dbReference>